<dbReference type="PROSITE" id="PS51898">
    <property type="entry name" value="TYR_RECOMBINASE"/>
    <property type="match status" value="1"/>
</dbReference>
<evidence type="ECO:0000313" key="4">
    <source>
        <dbReference type="Proteomes" id="UP001596103"/>
    </source>
</evidence>
<organism evidence="3 4">
    <name type="scientific">Paraburkholderia denitrificans</name>
    <dbReference type="NCBI Taxonomy" id="694025"/>
    <lineage>
        <taxon>Bacteria</taxon>
        <taxon>Pseudomonadati</taxon>
        <taxon>Pseudomonadota</taxon>
        <taxon>Betaproteobacteria</taxon>
        <taxon>Burkholderiales</taxon>
        <taxon>Burkholderiaceae</taxon>
        <taxon>Paraburkholderia</taxon>
    </lineage>
</organism>
<evidence type="ECO:0000313" key="3">
    <source>
        <dbReference type="EMBL" id="MFC5429688.1"/>
    </source>
</evidence>
<dbReference type="RefSeq" id="WP_377711737.1">
    <property type="nucleotide sequence ID" value="NZ_JBHSMP010000016.1"/>
</dbReference>
<evidence type="ECO:0000256" key="1">
    <source>
        <dbReference type="ARBA" id="ARBA00023172"/>
    </source>
</evidence>
<gene>
    <name evidence="3" type="ORF">ACFPTO_12910</name>
</gene>
<dbReference type="Proteomes" id="UP001596103">
    <property type="component" value="Unassembled WGS sequence"/>
</dbReference>
<reference evidence="4" key="1">
    <citation type="journal article" date="2019" name="Int. J. Syst. Evol. Microbiol.">
        <title>The Global Catalogue of Microorganisms (GCM) 10K type strain sequencing project: providing services to taxonomists for standard genome sequencing and annotation.</title>
        <authorList>
            <consortium name="The Broad Institute Genomics Platform"/>
            <consortium name="The Broad Institute Genome Sequencing Center for Infectious Disease"/>
            <person name="Wu L."/>
            <person name="Ma J."/>
        </authorList>
    </citation>
    <scope>NUCLEOTIDE SEQUENCE [LARGE SCALE GENOMIC DNA]</scope>
    <source>
        <strain evidence="4">CCUG 56042</strain>
    </source>
</reference>
<dbReference type="InterPro" id="IPR002104">
    <property type="entry name" value="Integrase_catalytic"/>
</dbReference>
<sequence length="120" mass="13277">MLRLLVVFASRQDHTFSQCIQYRGHYRMPRPPVIKAHEIRHALKVAAVTGQNALRDVALLTVFYGTGLTANEVARLQVSDYLSKSGKIRVDSAVRPEIAFNGKTRPLVSANTRTCAAIDA</sequence>
<dbReference type="EMBL" id="JBHSMP010000016">
    <property type="protein sequence ID" value="MFC5429688.1"/>
    <property type="molecule type" value="Genomic_DNA"/>
</dbReference>
<dbReference type="Gene3D" id="1.10.443.10">
    <property type="entry name" value="Intergrase catalytic core"/>
    <property type="match status" value="1"/>
</dbReference>
<name>A0ABW0J9H9_9BURK</name>
<dbReference type="InterPro" id="IPR013762">
    <property type="entry name" value="Integrase-like_cat_sf"/>
</dbReference>
<accession>A0ABW0J9H9</accession>
<dbReference type="InterPro" id="IPR011010">
    <property type="entry name" value="DNA_brk_join_enz"/>
</dbReference>
<comment type="caution">
    <text evidence="3">The sequence shown here is derived from an EMBL/GenBank/DDBJ whole genome shotgun (WGS) entry which is preliminary data.</text>
</comment>
<keyword evidence="4" id="KW-1185">Reference proteome</keyword>
<keyword evidence="1" id="KW-0233">DNA recombination</keyword>
<dbReference type="SUPFAM" id="SSF56349">
    <property type="entry name" value="DNA breaking-rejoining enzymes"/>
    <property type="match status" value="1"/>
</dbReference>
<proteinExistence type="predicted"/>
<protein>
    <recommendedName>
        <fullName evidence="2">Tyr recombinase domain-containing protein</fullName>
    </recommendedName>
</protein>
<evidence type="ECO:0000259" key="2">
    <source>
        <dbReference type="PROSITE" id="PS51898"/>
    </source>
</evidence>
<feature type="domain" description="Tyr recombinase" evidence="2">
    <location>
        <begin position="29"/>
        <end position="120"/>
    </location>
</feature>